<dbReference type="AlphaFoldDB" id="A0A974HNW5"/>
<sequence>MGRNCNNIFAKVLAMNLIRVTEFLSHPNQTCFMPSKDLHQYPQTLHEQENLPHKQIVALDITKASDSL</sequence>
<name>A0A974HNW5_XENLA</name>
<dbReference type="EMBL" id="CM004472">
    <property type="protein sequence ID" value="OCT85067.1"/>
    <property type="molecule type" value="Genomic_DNA"/>
</dbReference>
<gene>
    <name evidence="1" type="ORF">XELAEV_18023231mg</name>
</gene>
<accession>A0A974HNW5</accession>
<evidence type="ECO:0000313" key="2">
    <source>
        <dbReference type="Proteomes" id="UP000694892"/>
    </source>
</evidence>
<reference evidence="2" key="1">
    <citation type="journal article" date="2016" name="Nature">
        <title>Genome evolution in the allotetraploid frog Xenopus laevis.</title>
        <authorList>
            <person name="Session A.M."/>
            <person name="Uno Y."/>
            <person name="Kwon T."/>
            <person name="Chapman J.A."/>
            <person name="Toyoda A."/>
            <person name="Takahashi S."/>
            <person name="Fukui A."/>
            <person name="Hikosaka A."/>
            <person name="Suzuki A."/>
            <person name="Kondo M."/>
            <person name="van Heeringen S.J."/>
            <person name="Quigley I."/>
            <person name="Heinz S."/>
            <person name="Ogino H."/>
            <person name="Ochi H."/>
            <person name="Hellsten U."/>
            <person name="Lyons J.B."/>
            <person name="Simakov O."/>
            <person name="Putnam N."/>
            <person name="Stites J."/>
            <person name="Kuroki Y."/>
            <person name="Tanaka T."/>
            <person name="Michiue T."/>
            <person name="Watanabe M."/>
            <person name="Bogdanovic O."/>
            <person name="Lister R."/>
            <person name="Georgiou G."/>
            <person name="Paranjpe S.S."/>
            <person name="van Kruijsbergen I."/>
            <person name="Shu S."/>
            <person name="Carlson J."/>
            <person name="Kinoshita T."/>
            <person name="Ohta Y."/>
            <person name="Mawaribuchi S."/>
            <person name="Jenkins J."/>
            <person name="Grimwood J."/>
            <person name="Schmutz J."/>
            <person name="Mitros T."/>
            <person name="Mozaffari S.V."/>
            <person name="Suzuki Y."/>
            <person name="Haramoto Y."/>
            <person name="Yamamoto T.S."/>
            <person name="Takagi C."/>
            <person name="Heald R."/>
            <person name="Miller K."/>
            <person name="Haudenschild C."/>
            <person name="Kitzman J."/>
            <person name="Nakayama T."/>
            <person name="Izutsu Y."/>
            <person name="Robert J."/>
            <person name="Fortriede J."/>
            <person name="Burns K."/>
            <person name="Lotay V."/>
            <person name="Karimi K."/>
            <person name="Yasuoka Y."/>
            <person name="Dichmann D.S."/>
            <person name="Flajnik M.F."/>
            <person name="Houston D.W."/>
            <person name="Shendure J."/>
            <person name="DuPasquier L."/>
            <person name="Vize P.D."/>
            <person name="Zorn A.M."/>
            <person name="Ito M."/>
            <person name="Marcotte E.M."/>
            <person name="Wallingford J.B."/>
            <person name="Ito Y."/>
            <person name="Asashima M."/>
            <person name="Ueno N."/>
            <person name="Matsuda Y."/>
            <person name="Veenstra G.J."/>
            <person name="Fujiyama A."/>
            <person name="Harland R.M."/>
            <person name="Taira M."/>
            <person name="Rokhsar D.S."/>
        </authorList>
    </citation>
    <scope>NUCLEOTIDE SEQUENCE [LARGE SCALE GENOMIC DNA]</scope>
    <source>
        <strain evidence="2">J</strain>
    </source>
</reference>
<dbReference type="Proteomes" id="UP000694892">
    <property type="component" value="Chromosome 4L"/>
</dbReference>
<evidence type="ECO:0000313" key="1">
    <source>
        <dbReference type="EMBL" id="OCT85067.1"/>
    </source>
</evidence>
<organism evidence="1 2">
    <name type="scientific">Xenopus laevis</name>
    <name type="common">African clawed frog</name>
    <dbReference type="NCBI Taxonomy" id="8355"/>
    <lineage>
        <taxon>Eukaryota</taxon>
        <taxon>Metazoa</taxon>
        <taxon>Chordata</taxon>
        <taxon>Craniata</taxon>
        <taxon>Vertebrata</taxon>
        <taxon>Euteleostomi</taxon>
        <taxon>Amphibia</taxon>
        <taxon>Batrachia</taxon>
        <taxon>Anura</taxon>
        <taxon>Pipoidea</taxon>
        <taxon>Pipidae</taxon>
        <taxon>Xenopodinae</taxon>
        <taxon>Xenopus</taxon>
        <taxon>Xenopus</taxon>
    </lineage>
</organism>
<proteinExistence type="predicted"/>
<protein>
    <submittedName>
        <fullName evidence="1">Uncharacterized protein</fullName>
    </submittedName>
</protein>